<feature type="signal peptide" evidence="2">
    <location>
        <begin position="1"/>
        <end position="26"/>
    </location>
</feature>
<keyword evidence="4" id="KW-1185">Reference proteome</keyword>
<dbReference type="AlphaFoldDB" id="A0A7Y2Q1B0"/>
<keyword evidence="1" id="KW-1133">Transmembrane helix</keyword>
<evidence type="ECO:0000256" key="2">
    <source>
        <dbReference type="SAM" id="SignalP"/>
    </source>
</evidence>
<feature type="chain" id="PRO_5031301994" description="Htaa protein" evidence="2">
    <location>
        <begin position="27"/>
        <end position="409"/>
    </location>
</feature>
<dbReference type="Proteomes" id="UP000543598">
    <property type="component" value="Unassembled WGS sequence"/>
</dbReference>
<feature type="transmembrane region" description="Helical" evidence="1">
    <location>
        <begin position="374"/>
        <end position="396"/>
    </location>
</feature>
<accession>A0A7Y2Q1B0</accession>
<evidence type="ECO:0000256" key="1">
    <source>
        <dbReference type="SAM" id="Phobius"/>
    </source>
</evidence>
<reference evidence="3 4" key="1">
    <citation type="submission" date="2020-05" db="EMBL/GenBank/DDBJ databases">
        <title>MicrobeNet Type strains.</title>
        <authorList>
            <person name="Nicholson A.C."/>
        </authorList>
    </citation>
    <scope>NUCLEOTIDE SEQUENCE [LARGE SCALE GENOMIC DNA]</scope>
    <source>
        <strain evidence="3 4">JCM 14282</strain>
    </source>
</reference>
<sequence length="409" mass="41588">MRRRSVVAAAALVIALAALAGAPASAAETDAGPGDITVTVPESDAGRPITNAQFRWGLNAESGAGAFAGGCNFLSAGRAGNAGSARVWTAADGLYSATSAAVRIEKPAAGGEYRLASFESRCLDASGRAVSVSSLTSTTANQVVIDQGRGRLVPGAGLEIRWTGSFTVVFYGGMTYWTVTDPVLTLDPAGDGRVTATASGFGTSMDDLSKWVPLPEQSIVLAELRGVDPASDGGFAIVPEYVGVSVPDAGQIERTSENAAYWGSFPASFVEYQKLTGQAGYWLTTGGQRDRAKPATTLYVSYDAAAPIAVTPPAVAGSADEPSNPIRVRPGQPVQLPADVATRLPIGIPLAAATSLPQGPGLVPASAAAALSALAGPLLASALALALAVVAVLNIMGRLPWQRALRAGR</sequence>
<gene>
    <name evidence="3" type="ORF">HLA99_06460</name>
</gene>
<name>A0A7Y2Q1B0_9MICO</name>
<evidence type="ECO:0000313" key="3">
    <source>
        <dbReference type="EMBL" id="NNH03493.1"/>
    </source>
</evidence>
<keyword evidence="2" id="KW-0732">Signal</keyword>
<evidence type="ECO:0000313" key="4">
    <source>
        <dbReference type="Proteomes" id="UP000543598"/>
    </source>
</evidence>
<evidence type="ECO:0008006" key="5">
    <source>
        <dbReference type="Google" id="ProtNLM"/>
    </source>
</evidence>
<organism evidence="3 4">
    <name type="scientific">Microbacterium ulmi</name>
    <dbReference type="NCBI Taxonomy" id="179095"/>
    <lineage>
        <taxon>Bacteria</taxon>
        <taxon>Bacillati</taxon>
        <taxon>Actinomycetota</taxon>
        <taxon>Actinomycetes</taxon>
        <taxon>Micrococcales</taxon>
        <taxon>Microbacteriaceae</taxon>
        <taxon>Microbacterium</taxon>
    </lineage>
</organism>
<keyword evidence="1" id="KW-0812">Transmembrane</keyword>
<proteinExistence type="predicted"/>
<dbReference type="EMBL" id="JABEMB010000006">
    <property type="protein sequence ID" value="NNH03493.1"/>
    <property type="molecule type" value="Genomic_DNA"/>
</dbReference>
<dbReference type="RefSeq" id="WP_167037306.1">
    <property type="nucleotide sequence ID" value="NZ_BAAANA010000001.1"/>
</dbReference>
<protein>
    <recommendedName>
        <fullName evidence="5">Htaa protein</fullName>
    </recommendedName>
</protein>
<keyword evidence="1" id="KW-0472">Membrane</keyword>
<comment type="caution">
    <text evidence="3">The sequence shown here is derived from an EMBL/GenBank/DDBJ whole genome shotgun (WGS) entry which is preliminary data.</text>
</comment>